<feature type="compositionally biased region" description="Low complexity" evidence="1">
    <location>
        <begin position="33"/>
        <end position="42"/>
    </location>
</feature>
<dbReference type="AlphaFoldDB" id="A0A395NQD5"/>
<dbReference type="Gene3D" id="1.10.510.10">
    <property type="entry name" value="Transferase(Phosphotransferase) domain 1"/>
    <property type="match status" value="1"/>
</dbReference>
<proteinExistence type="predicted"/>
<keyword evidence="4" id="KW-1185">Reference proteome</keyword>
<dbReference type="Pfam" id="PF00069">
    <property type="entry name" value="Pkinase"/>
    <property type="match status" value="1"/>
</dbReference>
<feature type="domain" description="Protein kinase" evidence="2">
    <location>
        <begin position="219"/>
        <end position="557"/>
    </location>
</feature>
<dbReference type="STRING" id="490622.A0A395NQD5"/>
<dbReference type="Proteomes" id="UP000266272">
    <property type="component" value="Unassembled WGS sequence"/>
</dbReference>
<dbReference type="GO" id="GO:0005524">
    <property type="term" value="F:ATP binding"/>
    <property type="evidence" value="ECO:0007669"/>
    <property type="project" value="InterPro"/>
</dbReference>
<comment type="caution">
    <text evidence="3">The sequence shown here is derived from an EMBL/GenBank/DDBJ whole genome shotgun (WGS) entry which is preliminary data.</text>
</comment>
<evidence type="ECO:0000313" key="4">
    <source>
        <dbReference type="Proteomes" id="UP000266272"/>
    </source>
</evidence>
<feature type="compositionally biased region" description="Polar residues" evidence="1">
    <location>
        <begin position="1"/>
        <end position="16"/>
    </location>
</feature>
<dbReference type="GO" id="GO:0004674">
    <property type="term" value="F:protein serine/threonine kinase activity"/>
    <property type="evidence" value="ECO:0007669"/>
    <property type="project" value="TreeGrafter"/>
</dbReference>
<dbReference type="Gene3D" id="3.30.200.20">
    <property type="entry name" value="Phosphorylase Kinase, domain 1"/>
    <property type="match status" value="1"/>
</dbReference>
<organism evidence="3 4">
    <name type="scientific">Trichoderma arundinaceum</name>
    <dbReference type="NCBI Taxonomy" id="490622"/>
    <lineage>
        <taxon>Eukaryota</taxon>
        <taxon>Fungi</taxon>
        <taxon>Dikarya</taxon>
        <taxon>Ascomycota</taxon>
        <taxon>Pezizomycotina</taxon>
        <taxon>Sordariomycetes</taxon>
        <taxon>Hypocreomycetidae</taxon>
        <taxon>Hypocreales</taxon>
        <taxon>Hypocreaceae</taxon>
        <taxon>Trichoderma</taxon>
    </lineage>
</organism>
<sequence length="557" mass="61247">MPPPSQDSTQPNTCTNSSSQPASSSVTQLEPRAAAAAAVLAAGESTRPFSQPRSLPDSSSKTQIEPRVAAIAATLAVRSEHEAETTDLEAPTIENITALLNKGLPAVPEARLIIASSQYPNDTGEDLSIVRLPHTVKNRVTFGVIQTTQDVDFLIKPSFKSHSTLIEVECQIVFDPGSDDCLLINRTSPKLCLACLSSALPTKAHVEKSSGHVIRPGIWRISLDGDGGEIGERHLVEFLLLRRKFSVSIRKAKMPLPAKRGADDDAQEKTNKRQRLKNDVTDIAVAHSTNKLATELDPATADTKTADSHHLASFSSAREIVNKAAVPILELTDKETAIIQTHGDSSTDIISQPTLTVKSPDAYQLQRIKHIGATHSTSVFACRHSATLEPLVAKVLRYNEESANNLIRFAELWKREKKILQNLKHRSIVALKAFDGRAVLIDFGMATFAEDTKTGGSPWYLPPELIENQTRGLPGDIWALGITMLYVLGSIDFPERVTKGWMISDLSKQGVSRQRMTEWLQFINRHRAGLKQVDEGDRREKIEYIVFNMLESETALH</sequence>
<evidence type="ECO:0000313" key="3">
    <source>
        <dbReference type="EMBL" id="RFU78266.1"/>
    </source>
</evidence>
<evidence type="ECO:0000259" key="2">
    <source>
        <dbReference type="PROSITE" id="PS50011"/>
    </source>
</evidence>
<reference evidence="3 4" key="1">
    <citation type="journal article" date="2018" name="PLoS Pathog.">
        <title>Evolution of structural diversity of trichothecenes, a family of toxins produced by plant pathogenic and entomopathogenic fungi.</title>
        <authorList>
            <person name="Proctor R.H."/>
            <person name="McCormick S.P."/>
            <person name="Kim H.S."/>
            <person name="Cardoza R.E."/>
            <person name="Stanley A.M."/>
            <person name="Lindo L."/>
            <person name="Kelly A."/>
            <person name="Brown D.W."/>
            <person name="Lee T."/>
            <person name="Vaughan M.M."/>
            <person name="Alexander N.J."/>
            <person name="Busman M."/>
            <person name="Gutierrez S."/>
        </authorList>
    </citation>
    <scope>NUCLEOTIDE SEQUENCE [LARGE SCALE GENOMIC DNA]</scope>
    <source>
        <strain evidence="3 4">IBT 40837</strain>
    </source>
</reference>
<dbReference type="OrthoDB" id="1668230at2759"/>
<name>A0A395NQD5_TRIAR</name>
<feature type="compositionally biased region" description="Polar residues" evidence="1">
    <location>
        <begin position="47"/>
        <end position="63"/>
    </location>
</feature>
<feature type="region of interest" description="Disordered" evidence="1">
    <location>
        <begin position="1"/>
        <end position="65"/>
    </location>
</feature>
<dbReference type="PROSITE" id="PS50011">
    <property type="entry name" value="PROTEIN_KINASE_DOM"/>
    <property type="match status" value="1"/>
</dbReference>
<dbReference type="SMART" id="SM00220">
    <property type="entry name" value="S_TKc"/>
    <property type="match status" value="1"/>
</dbReference>
<dbReference type="InterPro" id="IPR000719">
    <property type="entry name" value="Prot_kinase_dom"/>
</dbReference>
<dbReference type="PANTHER" id="PTHR24361">
    <property type="entry name" value="MITOGEN-ACTIVATED KINASE KINASE KINASE"/>
    <property type="match status" value="1"/>
</dbReference>
<dbReference type="EMBL" id="PXOA01000221">
    <property type="protein sequence ID" value="RFU78266.1"/>
    <property type="molecule type" value="Genomic_DNA"/>
</dbReference>
<dbReference type="SUPFAM" id="SSF56112">
    <property type="entry name" value="Protein kinase-like (PK-like)"/>
    <property type="match status" value="1"/>
</dbReference>
<dbReference type="InterPro" id="IPR053235">
    <property type="entry name" value="Ser_Thr_kinase"/>
</dbReference>
<dbReference type="GO" id="GO:0005737">
    <property type="term" value="C:cytoplasm"/>
    <property type="evidence" value="ECO:0007669"/>
    <property type="project" value="TreeGrafter"/>
</dbReference>
<keyword evidence="3" id="KW-0808">Transferase</keyword>
<evidence type="ECO:0000256" key="1">
    <source>
        <dbReference type="SAM" id="MobiDB-lite"/>
    </source>
</evidence>
<accession>A0A395NQD5</accession>
<gene>
    <name evidence="3" type="ORF">TARUN_3964</name>
</gene>
<dbReference type="InterPro" id="IPR011009">
    <property type="entry name" value="Kinase-like_dom_sf"/>
</dbReference>
<keyword evidence="3" id="KW-0418">Kinase</keyword>
<protein>
    <submittedName>
        <fullName evidence="3">Serine threonine kinase</fullName>
    </submittedName>
</protein>